<gene>
    <name evidence="6" type="ORF">EWE75_01375</name>
</gene>
<dbReference type="InterPro" id="IPR049445">
    <property type="entry name" value="TetR_SbtR-like_C"/>
</dbReference>
<dbReference type="EMBL" id="SGIS01000002">
    <property type="protein sequence ID" value="RZF66069.1"/>
    <property type="molecule type" value="Genomic_DNA"/>
</dbReference>
<evidence type="ECO:0000256" key="2">
    <source>
        <dbReference type="ARBA" id="ARBA00023125"/>
    </source>
</evidence>
<evidence type="ECO:0000256" key="4">
    <source>
        <dbReference type="PROSITE-ProRule" id="PRU00335"/>
    </source>
</evidence>
<dbReference type="SUPFAM" id="SSF46689">
    <property type="entry name" value="Homeodomain-like"/>
    <property type="match status" value="1"/>
</dbReference>
<sequence length="197" mass="21027">MSAQPPVRKPRVDAERNRLKLLATAKAVFASKGMDVGLEEIAREAGFGIGTLYRHFSTREALIVQVYRNEADQLAAAAERLAIEQPPVAALRAWMLLFVEYFATKQIIAGALATMVSGRELYATSGGQITKSMTLLTDRAVARGEIRLTVEPLDLLRAVAGVANGGAGSDWEAHARAMVDILIAGLRVPGGDVPTSG</sequence>
<dbReference type="InterPro" id="IPR036271">
    <property type="entry name" value="Tet_transcr_reg_TetR-rel_C_sf"/>
</dbReference>
<dbReference type="PROSITE" id="PS50977">
    <property type="entry name" value="HTH_TETR_2"/>
    <property type="match status" value="1"/>
</dbReference>
<dbReference type="Proteomes" id="UP000292085">
    <property type="component" value="Unassembled WGS sequence"/>
</dbReference>
<name>A0A4Q6Y949_9SPHN</name>
<dbReference type="GO" id="GO:0003700">
    <property type="term" value="F:DNA-binding transcription factor activity"/>
    <property type="evidence" value="ECO:0007669"/>
    <property type="project" value="TreeGrafter"/>
</dbReference>
<evidence type="ECO:0000256" key="3">
    <source>
        <dbReference type="ARBA" id="ARBA00023163"/>
    </source>
</evidence>
<dbReference type="InterPro" id="IPR009057">
    <property type="entry name" value="Homeodomain-like_sf"/>
</dbReference>
<keyword evidence="2 4" id="KW-0238">DNA-binding</keyword>
<protein>
    <submittedName>
        <fullName evidence="6">TetR/AcrR family transcriptional regulator</fullName>
    </submittedName>
</protein>
<dbReference type="Pfam" id="PF00440">
    <property type="entry name" value="TetR_N"/>
    <property type="match status" value="1"/>
</dbReference>
<dbReference type="PRINTS" id="PR00455">
    <property type="entry name" value="HTHTETR"/>
</dbReference>
<keyword evidence="3" id="KW-0804">Transcription</keyword>
<evidence type="ECO:0000256" key="1">
    <source>
        <dbReference type="ARBA" id="ARBA00023015"/>
    </source>
</evidence>
<keyword evidence="7" id="KW-1185">Reference proteome</keyword>
<dbReference type="AlphaFoldDB" id="A0A4Q6Y949"/>
<dbReference type="OrthoDB" id="9795011at2"/>
<proteinExistence type="predicted"/>
<evidence type="ECO:0000259" key="5">
    <source>
        <dbReference type="PROSITE" id="PS50977"/>
    </source>
</evidence>
<dbReference type="Pfam" id="PF21597">
    <property type="entry name" value="TetR_C_43"/>
    <property type="match status" value="1"/>
</dbReference>
<accession>A0A4Q6Y949</accession>
<feature type="DNA-binding region" description="H-T-H motif" evidence="4">
    <location>
        <begin position="37"/>
        <end position="56"/>
    </location>
</feature>
<comment type="caution">
    <text evidence="6">The sequence shown here is derived from an EMBL/GenBank/DDBJ whole genome shotgun (WGS) entry which is preliminary data.</text>
</comment>
<dbReference type="PANTHER" id="PTHR30055:SF234">
    <property type="entry name" value="HTH-TYPE TRANSCRIPTIONAL REGULATOR BETI"/>
    <property type="match status" value="1"/>
</dbReference>
<dbReference type="InterPro" id="IPR001647">
    <property type="entry name" value="HTH_TetR"/>
</dbReference>
<dbReference type="InterPro" id="IPR050109">
    <property type="entry name" value="HTH-type_TetR-like_transc_reg"/>
</dbReference>
<evidence type="ECO:0000313" key="6">
    <source>
        <dbReference type="EMBL" id="RZF66069.1"/>
    </source>
</evidence>
<feature type="domain" description="HTH tetR-type" evidence="5">
    <location>
        <begin position="15"/>
        <end position="74"/>
    </location>
</feature>
<dbReference type="GO" id="GO:0000976">
    <property type="term" value="F:transcription cis-regulatory region binding"/>
    <property type="evidence" value="ECO:0007669"/>
    <property type="project" value="TreeGrafter"/>
</dbReference>
<reference evidence="6 7" key="1">
    <citation type="submission" date="2019-02" db="EMBL/GenBank/DDBJ databases">
        <authorList>
            <person name="Li Y."/>
        </authorList>
    </citation>
    <scope>NUCLEOTIDE SEQUENCE [LARGE SCALE GENOMIC DNA]</scope>
    <source>
        <strain evidence="6 7">3-7</strain>
    </source>
</reference>
<dbReference type="SUPFAM" id="SSF48498">
    <property type="entry name" value="Tetracyclin repressor-like, C-terminal domain"/>
    <property type="match status" value="1"/>
</dbReference>
<organism evidence="6 7">
    <name type="scientific">Sphingomonas populi</name>
    <dbReference type="NCBI Taxonomy" id="2484750"/>
    <lineage>
        <taxon>Bacteria</taxon>
        <taxon>Pseudomonadati</taxon>
        <taxon>Pseudomonadota</taxon>
        <taxon>Alphaproteobacteria</taxon>
        <taxon>Sphingomonadales</taxon>
        <taxon>Sphingomonadaceae</taxon>
        <taxon>Sphingomonas</taxon>
    </lineage>
</organism>
<keyword evidence="1" id="KW-0805">Transcription regulation</keyword>
<dbReference type="Gene3D" id="1.10.357.10">
    <property type="entry name" value="Tetracycline Repressor, domain 2"/>
    <property type="match status" value="1"/>
</dbReference>
<dbReference type="PANTHER" id="PTHR30055">
    <property type="entry name" value="HTH-TYPE TRANSCRIPTIONAL REGULATOR RUTR"/>
    <property type="match status" value="1"/>
</dbReference>
<evidence type="ECO:0000313" key="7">
    <source>
        <dbReference type="Proteomes" id="UP000292085"/>
    </source>
</evidence>